<comment type="caution">
    <text evidence="1">The sequence shown here is derived from an EMBL/GenBank/DDBJ whole genome shotgun (WGS) entry which is preliminary data.</text>
</comment>
<gene>
    <name evidence="1" type="ORF">E2C01_015761</name>
</gene>
<organism evidence="1 2">
    <name type="scientific">Portunus trituberculatus</name>
    <name type="common">Swimming crab</name>
    <name type="synonym">Neptunus trituberculatus</name>
    <dbReference type="NCBI Taxonomy" id="210409"/>
    <lineage>
        <taxon>Eukaryota</taxon>
        <taxon>Metazoa</taxon>
        <taxon>Ecdysozoa</taxon>
        <taxon>Arthropoda</taxon>
        <taxon>Crustacea</taxon>
        <taxon>Multicrustacea</taxon>
        <taxon>Malacostraca</taxon>
        <taxon>Eumalacostraca</taxon>
        <taxon>Eucarida</taxon>
        <taxon>Decapoda</taxon>
        <taxon>Pleocyemata</taxon>
        <taxon>Brachyura</taxon>
        <taxon>Eubrachyura</taxon>
        <taxon>Portunoidea</taxon>
        <taxon>Portunidae</taxon>
        <taxon>Portuninae</taxon>
        <taxon>Portunus</taxon>
    </lineage>
</organism>
<reference evidence="1 2" key="1">
    <citation type="submission" date="2019-05" db="EMBL/GenBank/DDBJ databases">
        <title>Another draft genome of Portunus trituberculatus and its Hox gene families provides insights of decapod evolution.</title>
        <authorList>
            <person name="Jeong J.-H."/>
            <person name="Song I."/>
            <person name="Kim S."/>
            <person name="Choi T."/>
            <person name="Kim D."/>
            <person name="Ryu S."/>
            <person name="Kim W."/>
        </authorList>
    </citation>
    <scope>NUCLEOTIDE SEQUENCE [LARGE SCALE GENOMIC DNA]</scope>
    <source>
        <tissue evidence="1">Muscle</tissue>
    </source>
</reference>
<dbReference type="AlphaFoldDB" id="A0A5B7DMD7"/>
<dbReference type="EMBL" id="VSRR010001120">
    <property type="protein sequence ID" value="MPC22741.1"/>
    <property type="molecule type" value="Genomic_DNA"/>
</dbReference>
<name>A0A5B7DMD7_PORTR</name>
<protein>
    <submittedName>
        <fullName evidence="1">Uncharacterized protein</fullName>
    </submittedName>
</protein>
<proteinExistence type="predicted"/>
<evidence type="ECO:0000313" key="2">
    <source>
        <dbReference type="Proteomes" id="UP000324222"/>
    </source>
</evidence>
<keyword evidence="2" id="KW-1185">Reference proteome</keyword>
<evidence type="ECO:0000313" key="1">
    <source>
        <dbReference type="EMBL" id="MPC22741.1"/>
    </source>
</evidence>
<sequence length="105" mass="11602">MDVCPIPSSPLYPLRHRLPSQSSPLLISLSVCKPHIVTCLHLNQSSTLSRPTARLQATHRRLPLPLAIQPVLSLRPRPSLRQPPPGLLRVMITEQTHKAPPLPAP</sequence>
<accession>A0A5B7DMD7</accession>
<dbReference type="Proteomes" id="UP000324222">
    <property type="component" value="Unassembled WGS sequence"/>
</dbReference>